<feature type="compositionally biased region" description="Basic and acidic residues" evidence="1">
    <location>
        <begin position="85"/>
        <end position="103"/>
    </location>
</feature>
<sequence>MSLECGLLWRMQLCSYRFGWSKTRSRDSAPGLEESTGNQQRQPGFRSSVSPQTQGANLKHFQAASRTPPKKKPANSAALSSGLINEERPFAPRRKDTQEKDGARSQLAGPLSFPWSHLQVREAHNSWPGPLPSLLEGRDTILIGGGKDASISGSITESPGS</sequence>
<comment type="caution">
    <text evidence="2">The sequence shown here is derived from an EMBL/GenBank/DDBJ whole genome shotgun (WGS) entry which is preliminary data.</text>
</comment>
<feature type="compositionally biased region" description="Polar residues" evidence="1">
    <location>
        <begin position="35"/>
        <end position="56"/>
    </location>
</feature>
<proteinExistence type="predicted"/>
<keyword evidence="3" id="KW-1185">Reference proteome</keyword>
<name>A0A9Q1D9P6_CONCO</name>
<dbReference type="EMBL" id="JAFJMO010000011">
    <property type="protein sequence ID" value="KAJ8263401.1"/>
    <property type="molecule type" value="Genomic_DNA"/>
</dbReference>
<protein>
    <submittedName>
        <fullName evidence="2">Uncharacterized protein</fullName>
    </submittedName>
</protein>
<feature type="region of interest" description="Disordered" evidence="1">
    <location>
        <begin position="22"/>
        <end position="110"/>
    </location>
</feature>
<dbReference type="AlphaFoldDB" id="A0A9Q1D9P6"/>
<evidence type="ECO:0000313" key="3">
    <source>
        <dbReference type="Proteomes" id="UP001152803"/>
    </source>
</evidence>
<gene>
    <name evidence="2" type="ORF">COCON_G00158580</name>
</gene>
<accession>A0A9Q1D9P6</accession>
<organism evidence="2 3">
    <name type="scientific">Conger conger</name>
    <name type="common">Conger eel</name>
    <name type="synonym">Muraena conger</name>
    <dbReference type="NCBI Taxonomy" id="82655"/>
    <lineage>
        <taxon>Eukaryota</taxon>
        <taxon>Metazoa</taxon>
        <taxon>Chordata</taxon>
        <taxon>Craniata</taxon>
        <taxon>Vertebrata</taxon>
        <taxon>Euteleostomi</taxon>
        <taxon>Actinopterygii</taxon>
        <taxon>Neopterygii</taxon>
        <taxon>Teleostei</taxon>
        <taxon>Anguilliformes</taxon>
        <taxon>Congridae</taxon>
        <taxon>Conger</taxon>
    </lineage>
</organism>
<dbReference type="Proteomes" id="UP001152803">
    <property type="component" value="Unassembled WGS sequence"/>
</dbReference>
<evidence type="ECO:0000256" key="1">
    <source>
        <dbReference type="SAM" id="MobiDB-lite"/>
    </source>
</evidence>
<reference evidence="2" key="1">
    <citation type="journal article" date="2023" name="Science">
        <title>Genome structures resolve the early diversification of teleost fishes.</title>
        <authorList>
            <person name="Parey E."/>
            <person name="Louis A."/>
            <person name="Montfort J."/>
            <person name="Bouchez O."/>
            <person name="Roques C."/>
            <person name="Iampietro C."/>
            <person name="Lluch J."/>
            <person name="Castinel A."/>
            <person name="Donnadieu C."/>
            <person name="Desvignes T."/>
            <person name="Floi Bucao C."/>
            <person name="Jouanno E."/>
            <person name="Wen M."/>
            <person name="Mejri S."/>
            <person name="Dirks R."/>
            <person name="Jansen H."/>
            <person name="Henkel C."/>
            <person name="Chen W.J."/>
            <person name="Zahm M."/>
            <person name="Cabau C."/>
            <person name="Klopp C."/>
            <person name="Thompson A.W."/>
            <person name="Robinson-Rechavi M."/>
            <person name="Braasch I."/>
            <person name="Lecointre G."/>
            <person name="Bobe J."/>
            <person name="Postlethwait J.H."/>
            <person name="Berthelot C."/>
            <person name="Roest Crollius H."/>
            <person name="Guiguen Y."/>
        </authorList>
    </citation>
    <scope>NUCLEOTIDE SEQUENCE</scope>
    <source>
        <strain evidence="2">Concon-B</strain>
    </source>
</reference>
<evidence type="ECO:0000313" key="2">
    <source>
        <dbReference type="EMBL" id="KAJ8263401.1"/>
    </source>
</evidence>